<dbReference type="Pfam" id="PF13145">
    <property type="entry name" value="Rotamase_2"/>
    <property type="match status" value="1"/>
</dbReference>
<keyword evidence="5" id="KW-0812">Transmembrane</keyword>
<dbReference type="AlphaFoldDB" id="A0A7W6BJ54"/>
<dbReference type="InterPro" id="IPR000297">
    <property type="entry name" value="PPIase_PpiC"/>
</dbReference>
<proteinExistence type="inferred from homology"/>
<accession>A0A7W6BJ54</accession>
<evidence type="ECO:0000313" key="7">
    <source>
        <dbReference type="EMBL" id="MBB3926016.1"/>
    </source>
</evidence>
<comment type="similarity">
    <text evidence="2">Belongs to the PpiC/parvulin rotamase family.</text>
</comment>
<evidence type="ECO:0000256" key="1">
    <source>
        <dbReference type="ARBA" id="ARBA00000971"/>
    </source>
</evidence>
<dbReference type="GO" id="GO:0003755">
    <property type="term" value="F:peptidyl-prolyl cis-trans isomerase activity"/>
    <property type="evidence" value="ECO:0007669"/>
    <property type="project" value="UniProtKB-KW"/>
</dbReference>
<dbReference type="InterPro" id="IPR050245">
    <property type="entry name" value="PrsA_foldase"/>
</dbReference>
<comment type="caution">
    <text evidence="7">The sequence shown here is derived from an EMBL/GenBank/DDBJ whole genome shotgun (WGS) entry which is preliminary data.</text>
</comment>
<evidence type="ECO:0000256" key="5">
    <source>
        <dbReference type="SAM" id="Phobius"/>
    </source>
</evidence>
<feature type="domain" description="PpiC" evidence="6">
    <location>
        <begin position="130"/>
        <end position="249"/>
    </location>
</feature>
<dbReference type="SUPFAM" id="SSF109998">
    <property type="entry name" value="Triger factor/SurA peptide-binding domain-like"/>
    <property type="match status" value="1"/>
</dbReference>
<keyword evidence="5" id="KW-0472">Membrane</keyword>
<keyword evidence="7" id="KW-0413">Isomerase</keyword>
<dbReference type="EC" id="5.2.1.8" evidence="3"/>
<dbReference type="EMBL" id="JACIDT010000005">
    <property type="protein sequence ID" value="MBB3926016.1"/>
    <property type="molecule type" value="Genomic_DNA"/>
</dbReference>
<keyword evidence="5" id="KW-1133">Transmembrane helix</keyword>
<keyword evidence="8" id="KW-1185">Reference proteome</keyword>
<dbReference type="Proteomes" id="UP000571950">
    <property type="component" value="Unassembled WGS sequence"/>
</dbReference>
<organism evidence="7 8">
    <name type="scientific">Sphingobium jiangsuense</name>
    <dbReference type="NCBI Taxonomy" id="870476"/>
    <lineage>
        <taxon>Bacteria</taxon>
        <taxon>Pseudomonadati</taxon>
        <taxon>Pseudomonadota</taxon>
        <taxon>Alphaproteobacteria</taxon>
        <taxon>Sphingomonadales</taxon>
        <taxon>Sphingomonadaceae</taxon>
        <taxon>Sphingobium</taxon>
    </lineage>
</organism>
<protein>
    <recommendedName>
        <fullName evidence="3">peptidylprolyl isomerase</fullName>
        <ecNumber evidence="3">5.2.1.8</ecNumber>
    </recommendedName>
</protein>
<reference evidence="7 8" key="1">
    <citation type="submission" date="2020-08" db="EMBL/GenBank/DDBJ databases">
        <title>Genomic Encyclopedia of Type Strains, Phase IV (KMG-IV): sequencing the most valuable type-strain genomes for metagenomic binning, comparative biology and taxonomic classification.</title>
        <authorList>
            <person name="Goeker M."/>
        </authorList>
    </citation>
    <scope>NUCLEOTIDE SEQUENCE [LARGE SCALE GENOMIC DNA]</scope>
    <source>
        <strain evidence="7 8">DSM 26189</strain>
    </source>
</reference>
<evidence type="ECO:0000256" key="4">
    <source>
        <dbReference type="ARBA" id="ARBA00023110"/>
    </source>
</evidence>
<dbReference type="InterPro" id="IPR027304">
    <property type="entry name" value="Trigger_fact/SurA_dom_sf"/>
</dbReference>
<comment type="catalytic activity">
    <reaction evidence="1">
        <text>[protein]-peptidylproline (omega=180) = [protein]-peptidylproline (omega=0)</text>
        <dbReference type="Rhea" id="RHEA:16237"/>
        <dbReference type="Rhea" id="RHEA-COMP:10747"/>
        <dbReference type="Rhea" id="RHEA-COMP:10748"/>
        <dbReference type="ChEBI" id="CHEBI:83833"/>
        <dbReference type="ChEBI" id="CHEBI:83834"/>
        <dbReference type="EC" id="5.2.1.8"/>
    </reaction>
</comment>
<dbReference type="PANTHER" id="PTHR47245">
    <property type="entry name" value="PEPTIDYLPROLYL ISOMERASE"/>
    <property type="match status" value="1"/>
</dbReference>
<dbReference type="RefSeq" id="WP_188071574.1">
    <property type="nucleotide sequence ID" value="NZ_BSPS01000004.1"/>
</dbReference>
<feature type="transmembrane region" description="Helical" evidence="5">
    <location>
        <begin position="30"/>
        <end position="47"/>
    </location>
</feature>
<evidence type="ECO:0000259" key="6">
    <source>
        <dbReference type="Pfam" id="PF13145"/>
    </source>
</evidence>
<gene>
    <name evidence="7" type="ORF">GGR43_001731</name>
</gene>
<evidence type="ECO:0000313" key="8">
    <source>
        <dbReference type="Proteomes" id="UP000571950"/>
    </source>
</evidence>
<keyword evidence="4" id="KW-0697">Rotamase</keyword>
<evidence type="ECO:0000256" key="2">
    <source>
        <dbReference type="ARBA" id="ARBA00007656"/>
    </source>
</evidence>
<name>A0A7W6BJ54_9SPHN</name>
<dbReference type="PANTHER" id="PTHR47245:SF2">
    <property type="entry name" value="PEPTIDYL-PROLYL CIS-TRANS ISOMERASE HP_0175-RELATED"/>
    <property type="match status" value="1"/>
</dbReference>
<evidence type="ECO:0000256" key="3">
    <source>
        <dbReference type="ARBA" id="ARBA00013194"/>
    </source>
</evidence>
<sequence length="281" mass="31633">MQANALVRRFRPAGGGTIPASAGRLVRDPLFLFLIVGGAIFLAWHLTQRSRADPVTYTPAIEKQLVENFELVSGRKATPADREKLRDDYIGDELMFREALERGLHLSDAETRERLVDQLRYIVAGAPVEPTEEQMVDYYASHPDLYRTEPGISFSQVFFASRPADEAAILAALNRGEAVRGDDFWLGRDFPDYGHSMIRGMFGKPFLDRLEQGVAGVWQGPVQSSRGWHFVRKTGTKAPARIPYATARPQVRQDFMMSSTREALDREVAKLKEKYDVEITG</sequence>